<organism evidence="15 16">
    <name type="scientific">Chitinivorax tropicus</name>
    <dbReference type="NCBI Taxonomy" id="714531"/>
    <lineage>
        <taxon>Bacteria</taxon>
        <taxon>Pseudomonadati</taxon>
        <taxon>Pseudomonadota</taxon>
        <taxon>Betaproteobacteria</taxon>
        <taxon>Chitinivorax</taxon>
    </lineage>
</organism>
<reference evidence="15 16" key="1">
    <citation type="submission" date="2020-08" db="EMBL/GenBank/DDBJ databases">
        <title>Genomic Encyclopedia of Type Strains, Phase IV (KMG-IV): sequencing the most valuable type-strain genomes for metagenomic binning, comparative biology and taxonomic classification.</title>
        <authorList>
            <person name="Goeker M."/>
        </authorList>
    </citation>
    <scope>NUCLEOTIDE SEQUENCE [LARGE SCALE GENOMIC DNA]</scope>
    <source>
        <strain evidence="15 16">DSM 27165</strain>
    </source>
</reference>
<keyword evidence="8 13" id="KW-0472">Membrane</keyword>
<evidence type="ECO:0000256" key="9">
    <source>
        <dbReference type="ARBA" id="ARBA00023139"/>
    </source>
</evidence>
<dbReference type="EMBL" id="JACHHY010000008">
    <property type="protein sequence ID" value="MBB5018416.1"/>
    <property type="molecule type" value="Genomic_DNA"/>
</dbReference>
<evidence type="ECO:0000313" key="16">
    <source>
        <dbReference type="Proteomes" id="UP000575898"/>
    </source>
</evidence>
<keyword evidence="16" id="KW-1185">Reference proteome</keyword>
<comment type="function">
    <text evidence="13">Plays a critical role in the incorporation of lipoproteins in the outer membrane after they are released by the LolA protein.</text>
</comment>
<evidence type="ECO:0000256" key="11">
    <source>
        <dbReference type="ARBA" id="ARBA00023237"/>
    </source>
</evidence>
<comment type="similarity">
    <text evidence="2 13">Belongs to the LolB family.</text>
</comment>
<keyword evidence="6 13" id="KW-0732">Signal</keyword>
<evidence type="ECO:0000313" key="15">
    <source>
        <dbReference type="EMBL" id="MBB5018416.1"/>
    </source>
</evidence>
<evidence type="ECO:0000256" key="8">
    <source>
        <dbReference type="ARBA" id="ARBA00023136"/>
    </source>
</evidence>
<gene>
    <name evidence="13" type="primary">lolB</name>
    <name evidence="15" type="ORF">HNQ59_001704</name>
</gene>
<dbReference type="AlphaFoldDB" id="A0A840MPK5"/>
<accession>A0A840MPK5</accession>
<dbReference type="Proteomes" id="UP000575898">
    <property type="component" value="Unassembled WGS sequence"/>
</dbReference>
<keyword evidence="11 13" id="KW-0998">Cell outer membrane</keyword>
<dbReference type="GO" id="GO:0009279">
    <property type="term" value="C:cell outer membrane"/>
    <property type="evidence" value="ECO:0007669"/>
    <property type="project" value="UniProtKB-SubCell"/>
</dbReference>
<dbReference type="Pfam" id="PF03550">
    <property type="entry name" value="LolB"/>
    <property type="match status" value="1"/>
</dbReference>
<feature type="chain" id="PRO_5032445235" description="Outer-membrane lipoprotein LolB" evidence="14">
    <location>
        <begin position="21"/>
        <end position="197"/>
    </location>
</feature>
<keyword evidence="7 13" id="KW-0653">Protein transport</keyword>
<dbReference type="SUPFAM" id="SSF89392">
    <property type="entry name" value="Prokaryotic lipoproteins and lipoprotein localization factors"/>
    <property type="match status" value="1"/>
</dbReference>
<dbReference type="HAMAP" id="MF_00233">
    <property type="entry name" value="LolB"/>
    <property type="match status" value="1"/>
</dbReference>
<sequence>MRQYALLAACLLLAACSSVPVINGNAPTQSSSVTQTAFELVGRLGVRYEKGGQHGNVSWRHQPDMDEVEMRSPLGSIVAKLRVDTQGAMIDFGEGRIEHAPDVETLTKTLLGWELPLTGLRYWVFAQPAPTSPAQTEKDPQGRVTQLEQAGWVIEYANYPDNQSLPGKIIMRRTPLEIRLVVDTWSVQHVDSTQTRF</sequence>
<evidence type="ECO:0000256" key="3">
    <source>
        <dbReference type="ARBA" id="ARBA00011245"/>
    </source>
</evidence>
<comment type="subunit">
    <text evidence="3 13">Monomer.</text>
</comment>
<dbReference type="Gene3D" id="2.50.20.10">
    <property type="entry name" value="Lipoprotein localisation LolA/LolB/LppX"/>
    <property type="match status" value="1"/>
</dbReference>
<dbReference type="PROSITE" id="PS51257">
    <property type="entry name" value="PROKAR_LIPOPROTEIN"/>
    <property type="match status" value="1"/>
</dbReference>
<evidence type="ECO:0000256" key="4">
    <source>
        <dbReference type="ARBA" id="ARBA00016202"/>
    </source>
</evidence>
<evidence type="ECO:0000256" key="12">
    <source>
        <dbReference type="ARBA" id="ARBA00023288"/>
    </source>
</evidence>
<keyword evidence="12 13" id="KW-0449">Lipoprotein</keyword>
<dbReference type="GO" id="GO:0015031">
    <property type="term" value="P:protein transport"/>
    <property type="evidence" value="ECO:0007669"/>
    <property type="project" value="UniProtKB-KW"/>
</dbReference>
<feature type="signal peptide" evidence="14">
    <location>
        <begin position="1"/>
        <end position="20"/>
    </location>
</feature>
<dbReference type="RefSeq" id="WP_184037661.1">
    <property type="nucleotide sequence ID" value="NZ_JACHHY010000008.1"/>
</dbReference>
<evidence type="ECO:0000256" key="5">
    <source>
        <dbReference type="ARBA" id="ARBA00022448"/>
    </source>
</evidence>
<dbReference type="InterPro" id="IPR029046">
    <property type="entry name" value="LolA/LolB/LppX"/>
</dbReference>
<evidence type="ECO:0000256" key="2">
    <source>
        <dbReference type="ARBA" id="ARBA00009696"/>
    </source>
</evidence>
<dbReference type="CDD" id="cd16326">
    <property type="entry name" value="LolB"/>
    <property type="match status" value="1"/>
</dbReference>
<protein>
    <recommendedName>
        <fullName evidence="4 13">Outer-membrane lipoprotein LolB</fullName>
    </recommendedName>
</protein>
<comment type="caution">
    <text evidence="15">The sequence shown here is derived from an EMBL/GenBank/DDBJ whole genome shotgun (WGS) entry which is preliminary data.</text>
</comment>
<keyword evidence="9 13" id="KW-0564">Palmitate</keyword>
<evidence type="ECO:0000256" key="13">
    <source>
        <dbReference type="HAMAP-Rule" id="MF_00233"/>
    </source>
</evidence>
<proteinExistence type="inferred from homology"/>
<keyword evidence="10 13" id="KW-0143">Chaperone</keyword>
<evidence type="ECO:0000256" key="14">
    <source>
        <dbReference type="SAM" id="SignalP"/>
    </source>
</evidence>
<evidence type="ECO:0000256" key="10">
    <source>
        <dbReference type="ARBA" id="ARBA00023186"/>
    </source>
</evidence>
<dbReference type="InterPro" id="IPR004565">
    <property type="entry name" value="OM_lipoprot_LolB"/>
</dbReference>
<keyword evidence="5 13" id="KW-0813">Transport</keyword>
<dbReference type="GO" id="GO:0044874">
    <property type="term" value="P:lipoprotein localization to outer membrane"/>
    <property type="evidence" value="ECO:0007669"/>
    <property type="project" value="UniProtKB-UniRule"/>
</dbReference>
<evidence type="ECO:0000256" key="1">
    <source>
        <dbReference type="ARBA" id="ARBA00004459"/>
    </source>
</evidence>
<name>A0A840MPK5_9PROT</name>
<evidence type="ECO:0000256" key="6">
    <source>
        <dbReference type="ARBA" id="ARBA00022729"/>
    </source>
</evidence>
<evidence type="ECO:0000256" key="7">
    <source>
        <dbReference type="ARBA" id="ARBA00022927"/>
    </source>
</evidence>
<dbReference type="NCBIfam" id="TIGR00548">
    <property type="entry name" value="lolB"/>
    <property type="match status" value="1"/>
</dbReference>
<comment type="subcellular location">
    <subcellularLocation>
        <location evidence="1 13">Cell outer membrane</location>
        <topology evidence="1 13">Lipid-anchor</topology>
    </subcellularLocation>
</comment>